<dbReference type="PRINTS" id="PR00421">
    <property type="entry name" value="THIOREDOXIN"/>
</dbReference>
<gene>
    <name evidence="7" type="ORF">C440_12924</name>
</gene>
<dbReference type="InterPro" id="IPR036249">
    <property type="entry name" value="Thioredoxin-like_sf"/>
</dbReference>
<dbReference type="Proteomes" id="UP000011550">
    <property type="component" value="Unassembled WGS sequence"/>
</dbReference>
<evidence type="ECO:0000256" key="3">
    <source>
        <dbReference type="ARBA" id="ARBA00023157"/>
    </source>
</evidence>
<evidence type="ECO:0000256" key="2">
    <source>
        <dbReference type="ARBA" id="ARBA00022490"/>
    </source>
</evidence>
<dbReference type="PROSITE" id="PS51352">
    <property type="entry name" value="THIOREDOXIN_2"/>
    <property type="match status" value="1"/>
</dbReference>
<dbReference type="SUPFAM" id="SSF52833">
    <property type="entry name" value="Thioredoxin-like"/>
    <property type="match status" value="1"/>
</dbReference>
<dbReference type="PANTHER" id="PTHR10438:SF463">
    <property type="entry name" value="THIOREDOXIN"/>
    <property type="match status" value="1"/>
</dbReference>
<feature type="region of interest" description="Disordered" evidence="5">
    <location>
        <begin position="1"/>
        <end position="30"/>
    </location>
</feature>
<dbReference type="InterPro" id="IPR017937">
    <property type="entry name" value="Thioredoxin_CS"/>
</dbReference>
<evidence type="ECO:0000313" key="8">
    <source>
        <dbReference type="Proteomes" id="UP000011550"/>
    </source>
</evidence>
<proteinExistence type="inferred from homology"/>
<evidence type="ECO:0000313" key="7">
    <source>
        <dbReference type="EMBL" id="ELZ91217.1"/>
    </source>
</evidence>
<evidence type="ECO:0000256" key="1">
    <source>
        <dbReference type="ARBA" id="ARBA00004496"/>
    </source>
</evidence>
<dbReference type="PROSITE" id="PS00194">
    <property type="entry name" value="THIOREDOXIN_1"/>
    <property type="match status" value="1"/>
</dbReference>
<keyword evidence="2" id="KW-0963">Cytoplasm</keyword>
<feature type="domain" description="Thioredoxin" evidence="6">
    <location>
        <begin position="13"/>
        <end position="155"/>
    </location>
</feature>
<protein>
    <submittedName>
        <fullName evidence="7">Thioredoxin</fullName>
    </submittedName>
</protein>
<dbReference type="Pfam" id="PF00085">
    <property type="entry name" value="Thioredoxin"/>
    <property type="match status" value="1"/>
</dbReference>
<name>M0I5G9_9EURY</name>
<dbReference type="GO" id="GO:0015035">
    <property type="term" value="F:protein-disulfide reductase activity"/>
    <property type="evidence" value="ECO:0007669"/>
    <property type="project" value="InterPro"/>
</dbReference>
<feature type="compositionally biased region" description="Polar residues" evidence="5">
    <location>
        <begin position="8"/>
        <end position="18"/>
    </location>
</feature>
<dbReference type="AlphaFoldDB" id="M0I5G9"/>
<dbReference type="GO" id="GO:0005737">
    <property type="term" value="C:cytoplasm"/>
    <property type="evidence" value="ECO:0007669"/>
    <property type="project" value="UniProtKB-SubCell"/>
</dbReference>
<comment type="subcellular location">
    <subcellularLocation>
        <location evidence="1">Cytoplasm</location>
    </subcellularLocation>
</comment>
<reference evidence="7 8" key="1">
    <citation type="journal article" date="2014" name="PLoS Genet.">
        <title>Phylogenetically driven sequencing of extremely halophilic archaea reveals strategies for static and dynamic osmo-response.</title>
        <authorList>
            <person name="Becker E.A."/>
            <person name="Seitzer P.M."/>
            <person name="Tritt A."/>
            <person name="Larsen D."/>
            <person name="Krusor M."/>
            <person name="Yao A.I."/>
            <person name="Wu D."/>
            <person name="Madern D."/>
            <person name="Eisen J.A."/>
            <person name="Darling A.E."/>
            <person name="Facciotti M.T."/>
        </authorList>
    </citation>
    <scope>NUCLEOTIDE SEQUENCE [LARGE SCALE GENOMIC DNA]</scope>
    <source>
        <strain evidence="7 8">ATCC BAA-1512</strain>
    </source>
</reference>
<dbReference type="STRING" id="662479.C440_12924"/>
<organism evidence="7 8">
    <name type="scientific">Haloferax mucosum ATCC BAA-1512</name>
    <dbReference type="NCBI Taxonomy" id="662479"/>
    <lineage>
        <taxon>Archaea</taxon>
        <taxon>Methanobacteriati</taxon>
        <taxon>Methanobacteriota</taxon>
        <taxon>Stenosarchaea group</taxon>
        <taxon>Halobacteria</taxon>
        <taxon>Halobacteriales</taxon>
        <taxon>Haloferacaceae</taxon>
        <taxon>Haloferax</taxon>
    </lineage>
</organism>
<accession>M0I5G9</accession>
<comment type="caution">
    <text evidence="7">The sequence shown here is derived from an EMBL/GenBank/DDBJ whole genome shotgun (WGS) entry which is preliminary data.</text>
</comment>
<keyword evidence="8" id="KW-1185">Reference proteome</keyword>
<dbReference type="PATRIC" id="fig|662479.7.peg.2614"/>
<evidence type="ECO:0000256" key="4">
    <source>
        <dbReference type="ARBA" id="ARBA00038353"/>
    </source>
</evidence>
<evidence type="ECO:0000256" key="5">
    <source>
        <dbReference type="SAM" id="MobiDB-lite"/>
    </source>
</evidence>
<dbReference type="InterPro" id="IPR050620">
    <property type="entry name" value="Thioredoxin_H-type-like"/>
</dbReference>
<dbReference type="InterPro" id="IPR013766">
    <property type="entry name" value="Thioredoxin_domain"/>
</dbReference>
<dbReference type="EMBL" id="AOLN01000018">
    <property type="protein sequence ID" value="ELZ91217.1"/>
    <property type="molecule type" value="Genomic_DNA"/>
</dbReference>
<keyword evidence="3" id="KW-1015">Disulfide bond</keyword>
<comment type="similarity">
    <text evidence="4">Belongs to the thioredoxin family. Plant H-type subfamily.</text>
</comment>
<dbReference type="PANTHER" id="PTHR10438">
    <property type="entry name" value="THIOREDOXIN"/>
    <property type="match status" value="1"/>
</dbReference>
<sequence length="155" mass="16682">MPTADYRLSSTDAQSTTREPAVSRSCGPTQTGAMGKSVAPVCVCMSSPDATSAPIHVESAAHLDELIADHDVVLVDYHAEWCGPCKMLEPTVEEIAEETNAVVAKVDIDELQDLAREKQIRSVPTLQFYARGEQVKQVIGVQSKEDLVDIIDAAA</sequence>
<dbReference type="InterPro" id="IPR005746">
    <property type="entry name" value="Thioredoxin"/>
</dbReference>
<dbReference type="CDD" id="cd02947">
    <property type="entry name" value="TRX_family"/>
    <property type="match status" value="1"/>
</dbReference>
<dbReference type="NCBIfam" id="TIGR01068">
    <property type="entry name" value="thioredoxin"/>
    <property type="match status" value="1"/>
</dbReference>
<evidence type="ECO:0000259" key="6">
    <source>
        <dbReference type="PROSITE" id="PS51352"/>
    </source>
</evidence>
<dbReference type="Gene3D" id="3.40.30.10">
    <property type="entry name" value="Glutaredoxin"/>
    <property type="match status" value="1"/>
</dbReference>